<dbReference type="Gene3D" id="3.40.50.620">
    <property type="entry name" value="HUPs"/>
    <property type="match status" value="1"/>
</dbReference>
<dbReference type="PANTHER" id="PTHR30336:SF4">
    <property type="entry name" value="ENVELOPE BIOGENESIS FACTOR ELYC"/>
    <property type="match status" value="1"/>
</dbReference>
<dbReference type="Proteomes" id="UP000885806">
    <property type="component" value="Unassembled WGS sequence"/>
</dbReference>
<keyword evidence="1" id="KW-0812">Transmembrane</keyword>
<name>A0A7V5U145_9PROT</name>
<dbReference type="PANTHER" id="PTHR30336">
    <property type="entry name" value="INNER MEMBRANE PROTEIN, PROBABLE PERMEASE"/>
    <property type="match status" value="1"/>
</dbReference>
<evidence type="ECO:0000259" key="2">
    <source>
        <dbReference type="Pfam" id="PF02698"/>
    </source>
</evidence>
<dbReference type="CDD" id="cd06259">
    <property type="entry name" value="YdcF-like"/>
    <property type="match status" value="1"/>
</dbReference>
<dbReference type="GO" id="GO:0005886">
    <property type="term" value="C:plasma membrane"/>
    <property type="evidence" value="ECO:0007669"/>
    <property type="project" value="TreeGrafter"/>
</dbReference>
<dbReference type="GO" id="GO:0000270">
    <property type="term" value="P:peptidoglycan metabolic process"/>
    <property type="evidence" value="ECO:0007669"/>
    <property type="project" value="TreeGrafter"/>
</dbReference>
<evidence type="ECO:0000313" key="3">
    <source>
        <dbReference type="EMBL" id="HHI88813.1"/>
    </source>
</evidence>
<feature type="transmembrane region" description="Helical" evidence="1">
    <location>
        <begin position="20"/>
        <end position="43"/>
    </location>
</feature>
<gene>
    <name evidence="3" type="ORF">ENK01_02570</name>
</gene>
<feature type="domain" description="DUF218" evidence="2">
    <location>
        <begin position="58"/>
        <end position="198"/>
    </location>
</feature>
<accession>A0A7V5U145</accession>
<comment type="caution">
    <text evidence="3">The sequence shown here is derived from an EMBL/GenBank/DDBJ whole genome shotgun (WGS) entry which is preliminary data.</text>
</comment>
<dbReference type="InterPro" id="IPR051599">
    <property type="entry name" value="Cell_Envelope_Assoc"/>
</dbReference>
<reference evidence="3" key="1">
    <citation type="journal article" date="2020" name="mSystems">
        <title>Genome- and Community-Level Interaction Insights into Carbon Utilization and Element Cycling Functions of Hydrothermarchaeota in Hydrothermal Sediment.</title>
        <authorList>
            <person name="Zhou Z."/>
            <person name="Liu Y."/>
            <person name="Xu W."/>
            <person name="Pan J."/>
            <person name="Luo Z.H."/>
            <person name="Li M."/>
        </authorList>
    </citation>
    <scope>NUCLEOTIDE SEQUENCE [LARGE SCALE GENOMIC DNA]</scope>
    <source>
        <strain evidence="3">HyVt-538</strain>
    </source>
</reference>
<organism evidence="3">
    <name type="scientific">Hellea balneolensis</name>
    <dbReference type="NCBI Taxonomy" id="287478"/>
    <lineage>
        <taxon>Bacteria</taxon>
        <taxon>Pseudomonadati</taxon>
        <taxon>Pseudomonadota</taxon>
        <taxon>Alphaproteobacteria</taxon>
        <taxon>Maricaulales</taxon>
        <taxon>Robiginitomaculaceae</taxon>
        <taxon>Hellea</taxon>
    </lineage>
</organism>
<keyword evidence="1" id="KW-1133">Transmembrane helix</keyword>
<evidence type="ECO:0000256" key="1">
    <source>
        <dbReference type="SAM" id="Phobius"/>
    </source>
</evidence>
<dbReference type="InterPro" id="IPR014729">
    <property type="entry name" value="Rossmann-like_a/b/a_fold"/>
</dbReference>
<protein>
    <submittedName>
        <fullName evidence="3">YdcF family protein</fullName>
    </submittedName>
</protein>
<keyword evidence="1" id="KW-0472">Membrane</keyword>
<dbReference type="AlphaFoldDB" id="A0A7V5U145"/>
<dbReference type="EMBL" id="DROP01000172">
    <property type="protein sequence ID" value="HHI88813.1"/>
    <property type="molecule type" value="Genomic_DNA"/>
</dbReference>
<dbReference type="InterPro" id="IPR003848">
    <property type="entry name" value="DUF218"/>
</dbReference>
<dbReference type="Pfam" id="PF02698">
    <property type="entry name" value="DUF218"/>
    <property type="match status" value="1"/>
</dbReference>
<dbReference type="GO" id="GO:0043164">
    <property type="term" value="P:Gram-negative-bacterium-type cell wall biogenesis"/>
    <property type="evidence" value="ECO:0007669"/>
    <property type="project" value="TreeGrafter"/>
</dbReference>
<sequence length="219" mass="23767">MSGQSGKTGPKPAGRLHPLLKLVMFLSGFALSGLVLGYIAFVVHIHRAGPPAGPPKVDGIVVLTGADGNRLAVGARLFKSGQADRLLISGVNTSVSPKKMQSLLGLDRTTFRCCVDLDFAARNTRENATETANWARTLDYERLLLVTSAYHMPRAQTELRTALTRIGLGEVEIIPWPIPPTADQAPPWWGGRLYLREYGKLLLSFARNPGGRSPKGTRQ</sequence>
<proteinExistence type="predicted"/>